<evidence type="ECO:0000256" key="1">
    <source>
        <dbReference type="ARBA" id="ARBA00022801"/>
    </source>
</evidence>
<dbReference type="AlphaFoldDB" id="A0A919S3R4"/>
<dbReference type="GO" id="GO:0004553">
    <property type="term" value="F:hydrolase activity, hydrolyzing O-glycosyl compounds"/>
    <property type="evidence" value="ECO:0007669"/>
    <property type="project" value="InterPro"/>
</dbReference>
<dbReference type="Proteomes" id="UP000681340">
    <property type="component" value="Unassembled WGS sequence"/>
</dbReference>
<dbReference type="GO" id="GO:0030247">
    <property type="term" value="F:polysaccharide binding"/>
    <property type="evidence" value="ECO:0007669"/>
    <property type="project" value="UniProtKB-UniRule"/>
</dbReference>
<dbReference type="PROSITE" id="PS51173">
    <property type="entry name" value="CBM2"/>
    <property type="match status" value="1"/>
</dbReference>
<dbReference type="EMBL" id="BOQL01000011">
    <property type="protein sequence ID" value="GIM64404.1"/>
    <property type="molecule type" value="Genomic_DNA"/>
</dbReference>
<accession>A0A919S3R4</accession>
<dbReference type="Gene3D" id="2.60.40.290">
    <property type="match status" value="1"/>
</dbReference>
<keyword evidence="3" id="KW-0624">Polysaccharide degradation</keyword>
<sequence>MTITNTGREPLTPWSPAWSFADGQRISQSWNGTAAQTGTAVTVSSTSWNATVAAGGTTSFGFLASWTGANRPPAAFALDGVSCAQ</sequence>
<dbReference type="InterPro" id="IPR008965">
    <property type="entry name" value="CBM2/CBM3_carb-bd_dom_sf"/>
</dbReference>
<proteinExistence type="predicted"/>
<gene>
    <name evidence="5" type="ORF">Aau02nite_10150</name>
</gene>
<dbReference type="PROSITE" id="PS00561">
    <property type="entry name" value="CBM2_A"/>
    <property type="match status" value="1"/>
</dbReference>
<evidence type="ECO:0000313" key="5">
    <source>
        <dbReference type="EMBL" id="GIM64404.1"/>
    </source>
</evidence>
<organism evidence="5 6">
    <name type="scientific">Actinoplanes auranticolor</name>
    <dbReference type="NCBI Taxonomy" id="47988"/>
    <lineage>
        <taxon>Bacteria</taxon>
        <taxon>Bacillati</taxon>
        <taxon>Actinomycetota</taxon>
        <taxon>Actinomycetes</taxon>
        <taxon>Micromonosporales</taxon>
        <taxon>Micromonosporaceae</taxon>
        <taxon>Actinoplanes</taxon>
    </lineage>
</organism>
<dbReference type="InterPro" id="IPR012291">
    <property type="entry name" value="CBM2_carb-bd_dom_sf"/>
</dbReference>
<keyword evidence="2" id="KW-0326">Glycosidase</keyword>
<protein>
    <recommendedName>
        <fullName evidence="4">CBM2 domain-containing protein</fullName>
    </recommendedName>
</protein>
<feature type="domain" description="CBM2" evidence="4">
    <location>
        <begin position="1"/>
        <end position="85"/>
    </location>
</feature>
<keyword evidence="6" id="KW-1185">Reference proteome</keyword>
<evidence type="ECO:0000313" key="6">
    <source>
        <dbReference type="Proteomes" id="UP000681340"/>
    </source>
</evidence>
<keyword evidence="1" id="KW-0378">Hydrolase</keyword>
<dbReference type="SMART" id="SM00637">
    <property type="entry name" value="CBD_II"/>
    <property type="match status" value="1"/>
</dbReference>
<dbReference type="InterPro" id="IPR001919">
    <property type="entry name" value="CBD2"/>
</dbReference>
<dbReference type="InterPro" id="IPR018366">
    <property type="entry name" value="CBM2_CS"/>
</dbReference>
<evidence type="ECO:0000256" key="3">
    <source>
        <dbReference type="ARBA" id="ARBA00023326"/>
    </source>
</evidence>
<dbReference type="RefSeq" id="WP_246594912.1">
    <property type="nucleotide sequence ID" value="NZ_BAABEA010000051.1"/>
</dbReference>
<keyword evidence="3" id="KW-0119">Carbohydrate metabolism</keyword>
<comment type="caution">
    <text evidence="5">The sequence shown here is derived from an EMBL/GenBank/DDBJ whole genome shotgun (WGS) entry which is preliminary data.</text>
</comment>
<dbReference type="Pfam" id="PF00553">
    <property type="entry name" value="CBM_2"/>
    <property type="match status" value="1"/>
</dbReference>
<evidence type="ECO:0000259" key="4">
    <source>
        <dbReference type="PROSITE" id="PS51173"/>
    </source>
</evidence>
<evidence type="ECO:0000256" key="2">
    <source>
        <dbReference type="ARBA" id="ARBA00023295"/>
    </source>
</evidence>
<name>A0A919S3R4_9ACTN</name>
<dbReference type="GO" id="GO:0000272">
    <property type="term" value="P:polysaccharide catabolic process"/>
    <property type="evidence" value="ECO:0007669"/>
    <property type="project" value="UniProtKB-KW"/>
</dbReference>
<reference evidence="5" key="1">
    <citation type="submission" date="2021-03" db="EMBL/GenBank/DDBJ databases">
        <title>Whole genome shotgun sequence of Actinoplanes auranticolor NBRC 12245.</title>
        <authorList>
            <person name="Komaki H."/>
            <person name="Tamura T."/>
        </authorList>
    </citation>
    <scope>NUCLEOTIDE SEQUENCE</scope>
    <source>
        <strain evidence="5">NBRC 12245</strain>
    </source>
</reference>
<dbReference type="SUPFAM" id="SSF49384">
    <property type="entry name" value="Carbohydrate-binding domain"/>
    <property type="match status" value="1"/>
</dbReference>